<protein>
    <recommendedName>
        <fullName evidence="4">3',5'-cyclic-nucleotide phosphodiesterase</fullName>
    </recommendedName>
</protein>
<evidence type="ECO:0000313" key="2">
    <source>
        <dbReference type="EMBL" id="GJD45786.1"/>
    </source>
</evidence>
<dbReference type="Proteomes" id="UP001055117">
    <property type="component" value="Unassembled WGS sequence"/>
</dbReference>
<keyword evidence="3" id="KW-1185">Reference proteome</keyword>
<name>A0ABQ4QM08_9HYPH</name>
<gene>
    <name evidence="2" type="ORF">AFCDBAGC_3663</name>
</gene>
<evidence type="ECO:0000256" key="1">
    <source>
        <dbReference type="SAM" id="SignalP"/>
    </source>
</evidence>
<feature type="signal peptide" evidence="1">
    <location>
        <begin position="1"/>
        <end position="22"/>
    </location>
</feature>
<reference evidence="2 3" key="1">
    <citation type="journal article" date="2021" name="Front. Microbiol.">
        <title>Comprehensive Comparative Genomics and Phenotyping of Methylobacterium Species.</title>
        <authorList>
            <person name="Alessa O."/>
            <person name="Ogura Y."/>
            <person name="Fujitani Y."/>
            <person name="Takami H."/>
            <person name="Hayashi T."/>
            <person name="Sahin N."/>
            <person name="Tani A."/>
        </authorList>
    </citation>
    <scope>NUCLEOTIDE SEQUENCE [LARGE SCALE GENOMIC DNA]</scope>
    <source>
        <strain evidence="2 3">DSM 23679</strain>
    </source>
</reference>
<proteinExistence type="predicted"/>
<dbReference type="EMBL" id="BPQG01000054">
    <property type="protein sequence ID" value="GJD45786.1"/>
    <property type="molecule type" value="Genomic_DNA"/>
</dbReference>
<comment type="caution">
    <text evidence="2">The sequence shown here is derived from an EMBL/GenBank/DDBJ whole genome shotgun (WGS) entry which is preliminary data.</text>
</comment>
<evidence type="ECO:0008006" key="4">
    <source>
        <dbReference type="Google" id="ProtNLM"/>
    </source>
</evidence>
<feature type="chain" id="PRO_5045827299" description="3',5'-cyclic-nucleotide phosphodiesterase" evidence="1">
    <location>
        <begin position="23"/>
        <end position="83"/>
    </location>
</feature>
<dbReference type="RefSeq" id="WP_147752572.1">
    <property type="nucleotide sequence ID" value="NZ_BPQG01000054.1"/>
</dbReference>
<keyword evidence="1" id="KW-0732">Signal</keyword>
<accession>A0ABQ4QM08</accession>
<organism evidence="2 3">
    <name type="scientific">Methylobacterium cerastii</name>
    <dbReference type="NCBI Taxonomy" id="932741"/>
    <lineage>
        <taxon>Bacteria</taxon>
        <taxon>Pseudomonadati</taxon>
        <taxon>Pseudomonadota</taxon>
        <taxon>Alphaproteobacteria</taxon>
        <taxon>Hyphomicrobiales</taxon>
        <taxon>Methylobacteriaceae</taxon>
        <taxon>Methylobacterium</taxon>
    </lineage>
</organism>
<evidence type="ECO:0000313" key="3">
    <source>
        <dbReference type="Proteomes" id="UP001055117"/>
    </source>
</evidence>
<sequence>MPRLRTALLAAGLFALPGAGLAQTNPLREVLKLNCTGDYLEHCSEHPPGGPAVEACFRANLKKLSPDCASAITRYKRETKVRH</sequence>